<dbReference type="Proteomes" id="UP000585474">
    <property type="component" value="Unassembled WGS sequence"/>
</dbReference>
<feature type="compositionally biased region" description="Basic and acidic residues" evidence="1">
    <location>
        <begin position="85"/>
        <end position="94"/>
    </location>
</feature>
<comment type="caution">
    <text evidence="2">The sequence shown here is derived from an EMBL/GenBank/DDBJ whole genome shotgun (WGS) entry which is preliminary data.</text>
</comment>
<feature type="compositionally biased region" description="Polar residues" evidence="1">
    <location>
        <begin position="28"/>
        <end position="51"/>
    </location>
</feature>
<evidence type="ECO:0000313" key="3">
    <source>
        <dbReference type="Proteomes" id="UP000585474"/>
    </source>
</evidence>
<dbReference type="EMBL" id="BJWL01000019">
    <property type="protein sequence ID" value="GFZ07201.1"/>
    <property type="molecule type" value="Genomic_DNA"/>
</dbReference>
<name>A0A7J0G8V4_9ERIC</name>
<sequence>MESAQKASRLPEASRRPKVPISPHSEKNQSGSREIQHYNASVGSVKNSSDTIKNKEKSVSLAVQAKVNVQSREGLTSRGNKSSINRKEGDEVRLGKYNKSQINMQKSVKKRTSTARTSDALKQNNQKQNCVANTDRAASKAPVSNQQDRKAPSSNDSVRPNKASNKVPNSATGSRKMNSLPQDTGKKIPSSKTKTTLENEHPLHRHISFQ</sequence>
<feature type="region of interest" description="Disordered" evidence="1">
    <location>
        <begin position="1"/>
        <end position="210"/>
    </location>
</feature>
<dbReference type="AlphaFoldDB" id="A0A7J0G8V4"/>
<reference evidence="2 3" key="1">
    <citation type="submission" date="2019-07" db="EMBL/GenBank/DDBJ databases">
        <title>De Novo Assembly of kiwifruit Actinidia rufa.</title>
        <authorList>
            <person name="Sugita-Konishi S."/>
            <person name="Sato K."/>
            <person name="Mori E."/>
            <person name="Abe Y."/>
            <person name="Kisaki G."/>
            <person name="Hamano K."/>
            <person name="Suezawa K."/>
            <person name="Otani M."/>
            <person name="Fukuda T."/>
            <person name="Manabe T."/>
            <person name="Gomi K."/>
            <person name="Tabuchi M."/>
            <person name="Akimitsu K."/>
            <person name="Kataoka I."/>
        </authorList>
    </citation>
    <scope>NUCLEOTIDE SEQUENCE [LARGE SCALE GENOMIC DNA]</scope>
    <source>
        <strain evidence="3">cv. Fuchu</strain>
    </source>
</reference>
<dbReference type="PANTHER" id="PTHR21726:SF57">
    <property type="entry name" value="SERINE-RICH ADHESIN FOR PLATELETS-LIKE PROTEIN"/>
    <property type="match status" value="1"/>
</dbReference>
<dbReference type="OrthoDB" id="765769at2759"/>
<feature type="compositionally biased region" description="Polar residues" evidence="1">
    <location>
        <begin position="114"/>
        <end position="132"/>
    </location>
</feature>
<proteinExistence type="predicted"/>
<gene>
    <name evidence="2" type="ORF">Acr_19g0001380</name>
</gene>
<evidence type="ECO:0000313" key="2">
    <source>
        <dbReference type="EMBL" id="GFZ07201.1"/>
    </source>
</evidence>
<keyword evidence="3" id="KW-1185">Reference proteome</keyword>
<feature type="compositionally biased region" description="Polar residues" evidence="1">
    <location>
        <begin position="142"/>
        <end position="182"/>
    </location>
</feature>
<organism evidence="2 3">
    <name type="scientific">Actinidia rufa</name>
    <dbReference type="NCBI Taxonomy" id="165716"/>
    <lineage>
        <taxon>Eukaryota</taxon>
        <taxon>Viridiplantae</taxon>
        <taxon>Streptophyta</taxon>
        <taxon>Embryophyta</taxon>
        <taxon>Tracheophyta</taxon>
        <taxon>Spermatophyta</taxon>
        <taxon>Magnoliopsida</taxon>
        <taxon>eudicotyledons</taxon>
        <taxon>Gunneridae</taxon>
        <taxon>Pentapetalae</taxon>
        <taxon>asterids</taxon>
        <taxon>Ericales</taxon>
        <taxon>Actinidiaceae</taxon>
        <taxon>Actinidia</taxon>
    </lineage>
</organism>
<accession>A0A7J0G8V4</accession>
<feature type="compositionally biased region" description="Polar residues" evidence="1">
    <location>
        <begin position="67"/>
        <end position="83"/>
    </location>
</feature>
<dbReference type="PANTHER" id="PTHR21726">
    <property type="entry name" value="PHOSPHATIDYLINOSITOL N-ACETYLGLUCOSAMINYLTRANSFERASE SUBUNIT P DOWN SYNDROME CRITICAL REGION PROTEIN 5 -RELATED"/>
    <property type="match status" value="1"/>
</dbReference>
<evidence type="ECO:0000256" key="1">
    <source>
        <dbReference type="SAM" id="MobiDB-lite"/>
    </source>
</evidence>
<protein>
    <submittedName>
        <fullName evidence="2">Uncharacterized protein</fullName>
    </submittedName>
</protein>